<dbReference type="OrthoDB" id="9988524at2759"/>
<dbReference type="PANTHER" id="PTHR42886:SF38">
    <property type="entry name" value="ALPHA_BETA-HYDROLASES SUPERFAMILY PROTEIN"/>
    <property type="match status" value="1"/>
</dbReference>
<dbReference type="FunFam" id="3.40.50.1820:FF:000170">
    <property type="entry name" value="Alpha/beta-Hydrolases superfamily protein"/>
    <property type="match status" value="1"/>
</dbReference>
<dbReference type="Pfam" id="PF12146">
    <property type="entry name" value="Hydrolase_4"/>
    <property type="match status" value="1"/>
</dbReference>
<dbReference type="Gene3D" id="3.40.50.1820">
    <property type="entry name" value="alpha/beta hydrolase"/>
    <property type="match status" value="1"/>
</dbReference>
<evidence type="ECO:0000313" key="2">
    <source>
        <dbReference type="EMBL" id="KAF9599669.1"/>
    </source>
</evidence>
<dbReference type="Proteomes" id="UP000631114">
    <property type="component" value="Unassembled WGS sequence"/>
</dbReference>
<dbReference type="EMBL" id="JADFTS010000006">
    <property type="protein sequence ID" value="KAF9599669.1"/>
    <property type="molecule type" value="Genomic_DNA"/>
</dbReference>
<evidence type="ECO:0000313" key="3">
    <source>
        <dbReference type="Proteomes" id="UP000631114"/>
    </source>
</evidence>
<reference evidence="2 3" key="1">
    <citation type="submission" date="2020-10" db="EMBL/GenBank/DDBJ databases">
        <title>The Coptis chinensis genome and diversification of protoberbering-type alkaloids.</title>
        <authorList>
            <person name="Wang B."/>
            <person name="Shu S."/>
            <person name="Song C."/>
            <person name="Liu Y."/>
        </authorList>
    </citation>
    <scope>NUCLEOTIDE SEQUENCE [LARGE SCALE GENOMIC DNA]</scope>
    <source>
        <strain evidence="2">HL-2020</strain>
        <tissue evidence="2">Leaf</tissue>
    </source>
</reference>
<dbReference type="AlphaFoldDB" id="A0A835HHR7"/>
<accession>A0A835HHR7</accession>
<feature type="domain" description="Serine aminopeptidase S33" evidence="1">
    <location>
        <begin position="50"/>
        <end position="253"/>
    </location>
</feature>
<dbReference type="InterPro" id="IPR029058">
    <property type="entry name" value="AB_hydrolase_fold"/>
</dbReference>
<sequence>MTLQSSSSPNTEIIQQQQQHPVVELERVIVENKYGEKLVGVLHDTGSPELVILCHGFRSSKDNNTMKNLAASLTKEGITAFRFDFAGNGESEGSFQYGNYVREADDLRSVVEYFSGGKHALITILGHSKGGNVVLLYASRYHDVPTVINVSGRYNLKKGIEERFGKDFMLSLKRDGFLDVTSKKGEVQYRITEESLMERLGTDMHAACLSIEKSCRVFTIHGSLDEVIPVEDAFEFAKIVPNHKLQIVEGADHRYSTHQPELAEVVLNFVKGSLQQFN</sequence>
<proteinExistence type="predicted"/>
<evidence type="ECO:0000259" key="1">
    <source>
        <dbReference type="Pfam" id="PF12146"/>
    </source>
</evidence>
<dbReference type="SUPFAM" id="SSF53474">
    <property type="entry name" value="alpha/beta-Hydrolases"/>
    <property type="match status" value="1"/>
</dbReference>
<protein>
    <recommendedName>
        <fullName evidence="1">Serine aminopeptidase S33 domain-containing protein</fullName>
    </recommendedName>
</protein>
<gene>
    <name evidence="2" type="ORF">IFM89_001615</name>
</gene>
<organism evidence="2 3">
    <name type="scientific">Coptis chinensis</name>
    <dbReference type="NCBI Taxonomy" id="261450"/>
    <lineage>
        <taxon>Eukaryota</taxon>
        <taxon>Viridiplantae</taxon>
        <taxon>Streptophyta</taxon>
        <taxon>Embryophyta</taxon>
        <taxon>Tracheophyta</taxon>
        <taxon>Spermatophyta</taxon>
        <taxon>Magnoliopsida</taxon>
        <taxon>Ranunculales</taxon>
        <taxon>Ranunculaceae</taxon>
        <taxon>Coptidoideae</taxon>
        <taxon>Coptis</taxon>
    </lineage>
</organism>
<keyword evidence="3" id="KW-1185">Reference proteome</keyword>
<comment type="caution">
    <text evidence="2">The sequence shown here is derived from an EMBL/GenBank/DDBJ whole genome shotgun (WGS) entry which is preliminary data.</text>
</comment>
<dbReference type="PANTHER" id="PTHR42886">
    <property type="entry name" value="RE40534P-RELATED"/>
    <property type="match status" value="1"/>
</dbReference>
<name>A0A835HHR7_9MAGN</name>
<dbReference type="InterPro" id="IPR022742">
    <property type="entry name" value="Hydrolase_4"/>
</dbReference>